<evidence type="ECO:0000313" key="3">
    <source>
        <dbReference type="EMBL" id="QKD84352.1"/>
    </source>
</evidence>
<evidence type="ECO:0000256" key="1">
    <source>
        <dbReference type="SAM" id="Coils"/>
    </source>
</evidence>
<sequence>MAFSDPSHQISSEQTASRTPDRFRPATDFPRDVSQLQRAELERTYLEMRECLVFTNRSRGQLLRRNEEHKQTSLQLRADVAKLQVSIQKLAQEKQQLAASSQELLRGMEQELMAMGSRLETLSSAFDAVADVETADRMQWSFLTLPQRFLNFLNAVRGIVNWWREEQGIEPTPPQPVLPSAEPKLTPEEEAQKRKDDSQMYTDQASVGRSLLDR</sequence>
<proteinExistence type="predicted"/>
<keyword evidence="4" id="KW-1185">Reference proteome</keyword>
<organism evidence="3 4">
    <name type="scientific">Thermoleptolyngbya sichuanensis A183</name>
    <dbReference type="NCBI Taxonomy" id="2737172"/>
    <lineage>
        <taxon>Bacteria</taxon>
        <taxon>Bacillati</taxon>
        <taxon>Cyanobacteriota</taxon>
        <taxon>Cyanophyceae</taxon>
        <taxon>Oculatellales</taxon>
        <taxon>Oculatellaceae</taxon>
        <taxon>Thermoleptolyngbya</taxon>
        <taxon>Thermoleptolyngbya sichuanensis</taxon>
    </lineage>
</organism>
<protein>
    <submittedName>
        <fullName evidence="3">Uncharacterized protein</fullName>
    </submittedName>
</protein>
<evidence type="ECO:0000256" key="2">
    <source>
        <dbReference type="SAM" id="MobiDB-lite"/>
    </source>
</evidence>
<keyword evidence="1" id="KW-0175">Coiled coil</keyword>
<dbReference type="Proteomes" id="UP000505210">
    <property type="component" value="Chromosome"/>
</dbReference>
<name>A0A6M8BDY7_9CYAN</name>
<reference evidence="3 4" key="1">
    <citation type="submission" date="2020-05" db="EMBL/GenBank/DDBJ databases">
        <title>Complete genome sequence of of a novel Thermoleptolyngbya strain isolated from hot springs of Ganzi, Sichuan China.</title>
        <authorList>
            <person name="Tang J."/>
            <person name="Daroch M."/>
            <person name="Li L."/>
            <person name="Waleron K."/>
            <person name="Waleron M."/>
            <person name="Waleron M."/>
        </authorList>
    </citation>
    <scope>NUCLEOTIDE SEQUENCE [LARGE SCALE GENOMIC DNA]</scope>
    <source>
        <strain evidence="3 4">PKUAC-SCTA183</strain>
    </source>
</reference>
<feature type="compositionally biased region" description="Basic and acidic residues" evidence="2">
    <location>
        <begin position="19"/>
        <end position="29"/>
    </location>
</feature>
<dbReference type="RefSeq" id="WP_172358395.1">
    <property type="nucleotide sequence ID" value="NZ_CP053661.1"/>
</dbReference>
<dbReference type="EMBL" id="CP053661">
    <property type="protein sequence ID" value="QKD84352.1"/>
    <property type="molecule type" value="Genomic_DNA"/>
</dbReference>
<feature type="compositionally biased region" description="Basic and acidic residues" evidence="2">
    <location>
        <begin position="185"/>
        <end position="198"/>
    </location>
</feature>
<feature type="coiled-coil region" evidence="1">
    <location>
        <begin position="80"/>
        <end position="111"/>
    </location>
</feature>
<gene>
    <name evidence="3" type="ORF">HPC62_21170</name>
</gene>
<feature type="compositionally biased region" description="Polar residues" evidence="2">
    <location>
        <begin position="1"/>
        <end position="18"/>
    </location>
</feature>
<dbReference type="KEGG" id="theu:HPC62_21170"/>
<feature type="region of interest" description="Disordered" evidence="2">
    <location>
        <begin position="169"/>
        <end position="214"/>
    </location>
</feature>
<evidence type="ECO:0000313" key="4">
    <source>
        <dbReference type="Proteomes" id="UP000505210"/>
    </source>
</evidence>
<accession>A0A6M8BDY7</accession>
<feature type="region of interest" description="Disordered" evidence="2">
    <location>
        <begin position="1"/>
        <end position="29"/>
    </location>
</feature>
<dbReference type="AlphaFoldDB" id="A0A6M8BDY7"/>